<dbReference type="EMBL" id="AE016822">
    <property type="protein sequence ID" value="AAT88776.1"/>
    <property type="molecule type" value="Genomic_DNA"/>
</dbReference>
<evidence type="ECO:0000256" key="1">
    <source>
        <dbReference type="ARBA" id="ARBA00023125"/>
    </source>
</evidence>
<sequence>MRGKGEGAIYKDGRGLWTATVELPLRDGRRRRKVIRSKDKAVVVRKLSELRADLERVGDLPTSSQTLDQWMRYWIENVASKRVRPNTLAGYRSIVDRHIIPNIGRVKLDKLSAEHVRRMQASVIEAASSSYALNAHRVLAKALTDAEREGRVTRNVAKLLDAPRRGRTELNALTVQEAIQVIALCVDAFAADVYDPEPARWATYLLTGARRGEILGLERDRVGEYLDLSWQLQRIGDVFHCAG</sequence>
<reference evidence="4 5" key="1">
    <citation type="journal article" date="2004" name="Mol. Plant Microbe Interact.">
        <title>The genome sequence of the Gram-positive sugarcane pathogen Leifsonia xyli subsp. xyli.</title>
        <authorList>
            <person name="Monteiro-Vitorello C.B."/>
            <person name="Camargo L.E.A."/>
            <person name="Van Sluys M.A."/>
            <person name="Kitajima J.P."/>
            <person name="Truffi D."/>
            <person name="do Amaral A.M."/>
            <person name="Harakava R."/>
            <person name="de Oliveira J.C.F."/>
            <person name="Wood D."/>
            <person name="de Oliveira M.C."/>
            <person name="Miyaki C.Y."/>
            <person name="Takita M.A."/>
            <person name="da Silva A.C.R."/>
            <person name="Furlan L.R."/>
            <person name="Carraro D.M."/>
            <person name="Camarotte G."/>
            <person name="Almeida N.F. Jr."/>
            <person name="Carrer H."/>
            <person name="Coutinho L.L."/>
            <person name="El-Dorry H.A."/>
            <person name="Ferro M.I.T."/>
            <person name="Gagliardi P.R."/>
            <person name="Giglioti E."/>
            <person name="Goldman M.H.S."/>
            <person name="Goldman G.H."/>
            <person name="Kimura E.T."/>
            <person name="Ferro E.S."/>
            <person name="Kuramae E.E."/>
            <person name="Lemos E.G.M."/>
            <person name="Lemos M.V.F."/>
            <person name="Mauro S.M.Z."/>
            <person name="Machado M.A."/>
            <person name="Marino C.L."/>
            <person name="Menck C.F."/>
            <person name="Nunes L.R."/>
            <person name="Oliveira R.C."/>
            <person name="Pereira G.G."/>
            <person name="Siqueira W."/>
            <person name="de Souza A.A."/>
            <person name="Tsai S.M."/>
            <person name="Zanca A.S."/>
            <person name="Simpson A.J.G."/>
            <person name="Brumbley S.M."/>
            <person name="Setubal J.C."/>
        </authorList>
    </citation>
    <scope>NUCLEOTIDE SEQUENCE [LARGE SCALE GENOMIC DNA]</scope>
    <source>
        <strain evidence="4 5">CTCB07</strain>
    </source>
</reference>
<dbReference type="GO" id="GO:0015074">
    <property type="term" value="P:DNA integration"/>
    <property type="evidence" value="ECO:0007669"/>
    <property type="project" value="InterPro"/>
</dbReference>
<organism evidence="4 5">
    <name type="scientific">Leifsonia xyli subsp. xyli (strain CTCB07)</name>
    <dbReference type="NCBI Taxonomy" id="281090"/>
    <lineage>
        <taxon>Bacteria</taxon>
        <taxon>Bacillati</taxon>
        <taxon>Actinomycetota</taxon>
        <taxon>Actinomycetes</taxon>
        <taxon>Micrococcales</taxon>
        <taxon>Microbacteriaceae</taxon>
        <taxon>Leifsonia</taxon>
    </lineage>
</organism>
<keyword evidence="5" id="KW-1185">Reference proteome</keyword>
<accession>Q6AFR9</accession>
<dbReference type="Proteomes" id="UP000001306">
    <property type="component" value="Chromosome"/>
</dbReference>
<evidence type="ECO:0000259" key="3">
    <source>
        <dbReference type="PROSITE" id="PS51900"/>
    </source>
</evidence>
<name>Q6AFR9_LEIXX</name>
<dbReference type="AlphaFoldDB" id="Q6AFR9"/>
<evidence type="ECO:0000313" key="4">
    <source>
        <dbReference type="EMBL" id="AAT88776.1"/>
    </source>
</evidence>
<dbReference type="InterPro" id="IPR010998">
    <property type="entry name" value="Integrase_recombinase_N"/>
</dbReference>
<dbReference type="GO" id="GO:0003677">
    <property type="term" value="F:DNA binding"/>
    <property type="evidence" value="ECO:0007669"/>
    <property type="project" value="UniProtKB-UniRule"/>
</dbReference>
<protein>
    <submittedName>
        <fullName evidence="4">Phage-related integrase</fullName>
    </submittedName>
</protein>
<dbReference type="InterPro" id="IPR004107">
    <property type="entry name" value="Integrase_SAM-like_N"/>
</dbReference>
<keyword evidence="1 2" id="KW-0238">DNA-binding</keyword>
<evidence type="ECO:0000313" key="5">
    <source>
        <dbReference type="Proteomes" id="UP000001306"/>
    </source>
</evidence>
<gene>
    <name evidence="4" type="ordered locus">Lxx08820</name>
</gene>
<dbReference type="eggNOG" id="COG0582">
    <property type="taxonomic scope" value="Bacteria"/>
</dbReference>
<dbReference type="Pfam" id="PF14659">
    <property type="entry name" value="Phage_int_SAM_3"/>
    <property type="match status" value="1"/>
</dbReference>
<dbReference type="HOGENOM" id="CLU_1141457_0_0_11"/>
<dbReference type="Gene3D" id="1.10.150.130">
    <property type="match status" value="1"/>
</dbReference>
<dbReference type="STRING" id="281090.Lxx08820"/>
<dbReference type="KEGG" id="lxx:Lxx08820"/>
<dbReference type="RefSeq" id="WP_011185774.1">
    <property type="nucleotide sequence ID" value="NC_006087.1"/>
</dbReference>
<dbReference type="PROSITE" id="PS51900">
    <property type="entry name" value="CB"/>
    <property type="match status" value="1"/>
</dbReference>
<dbReference type="InterPro" id="IPR011010">
    <property type="entry name" value="DNA_brk_join_enz"/>
</dbReference>
<dbReference type="SUPFAM" id="SSF56349">
    <property type="entry name" value="DNA breaking-rejoining enzymes"/>
    <property type="match status" value="1"/>
</dbReference>
<feature type="domain" description="Core-binding (CB)" evidence="3">
    <location>
        <begin position="61"/>
        <end position="144"/>
    </location>
</feature>
<evidence type="ECO:0000256" key="2">
    <source>
        <dbReference type="PROSITE-ProRule" id="PRU01248"/>
    </source>
</evidence>
<dbReference type="InterPro" id="IPR044068">
    <property type="entry name" value="CB"/>
</dbReference>
<proteinExistence type="predicted"/>